<organism evidence="1">
    <name type="scientific">Clostridioides difficile</name>
    <name type="common">Peptoclostridium difficile</name>
    <dbReference type="NCBI Taxonomy" id="1496"/>
    <lineage>
        <taxon>Bacteria</taxon>
        <taxon>Bacillati</taxon>
        <taxon>Bacillota</taxon>
        <taxon>Clostridia</taxon>
        <taxon>Peptostreptococcales</taxon>
        <taxon>Peptostreptococcaceae</taxon>
        <taxon>Clostridioides</taxon>
    </lineage>
</organism>
<sequence>MVFFIVNSKYNLDINVTTQNIIETETYQSTYIFYLGELDSKADFNFRLQLCSDFTTSYYKRQR</sequence>
<gene>
    <name evidence="1" type="ORF">NCTC13307_03237</name>
</gene>
<evidence type="ECO:0000313" key="1">
    <source>
        <dbReference type="EMBL" id="SUY25873.1"/>
    </source>
</evidence>
<protein>
    <submittedName>
        <fullName evidence="1">Uncharacterized protein</fullName>
    </submittedName>
</protein>
<dbReference type="EMBL" id="UFWD01000001">
    <property type="protein sequence ID" value="SUY25873.1"/>
    <property type="molecule type" value="Genomic_DNA"/>
</dbReference>
<name>A0A381ICK8_CLODI</name>
<proteinExistence type="predicted"/>
<dbReference type="AlphaFoldDB" id="A0A381ICK8"/>
<accession>A0A381ICK8</accession>
<reference evidence="1" key="1">
    <citation type="submission" date="2018-06" db="EMBL/GenBank/DDBJ databases">
        <authorList>
            <consortium name="Pathogen Informatics"/>
            <person name="Doyle S."/>
        </authorList>
    </citation>
    <scope>NUCLEOTIDE SEQUENCE</scope>
    <source>
        <strain evidence="1">NCTC13307</strain>
    </source>
</reference>